<dbReference type="Pfam" id="PF00300">
    <property type="entry name" value="His_Phos_1"/>
    <property type="match status" value="1"/>
</dbReference>
<proteinExistence type="predicted"/>
<comment type="caution">
    <text evidence="3">The sequence shown here is derived from an EMBL/GenBank/DDBJ whole genome shotgun (WGS) entry which is preliminary data.</text>
</comment>
<reference evidence="3 4" key="1">
    <citation type="submission" date="2019-03" db="EMBL/GenBank/DDBJ databases">
        <title>Diversity of the mouse oral microbiome.</title>
        <authorList>
            <person name="Joseph S."/>
            <person name="Aduse-Opoku J."/>
            <person name="Curtis M."/>
            <person name="Wade W."/>
            <person name="Hashim A."/>
        </authorList>
    </citation>
    <scope>NUCLEOTIDE SEQUENCE [LARGE SCALE GENOMIC DNA]</scope>
    <source>
        <strain evidence="3 4">WM131</strain>
    </source>
</reference>
<dbReference type="AlphaFoldDB" id="A0A4Y9JCF4"/>
<dbReference type="InterPro" id="IPR050275">
    <property type="entry name" value="PGM_Phosphatase"/>
</dbReference>
<dbReference type="Gene3D" id="3.40.50.1240">
    <property type="entry name" value="Phosphoglycerate mutase-like"/>
    <property type="match status" value="1"/>
</dbReference>
<dbReference type="CDD" id="cd07067">
    <property type="entry name" value="HP_PGM_like"/>
    <property type="match status" value="1"/>
</dbReference>
<protein>
    <submittedName>
        <fullName evidence="3">Histidine phosphatase family protein</fullName>
    </submittedName>
</protein>
<dbReference type="OrthoDB" id="9782128at2"/>
<feature type="active site" description="Proton donor/acceptor" evidence="1">
    <location>
        <position position="78"/>
    </location>
</feature>
<dbReference type="InterPro" id="IPR001345">
    <property type="entry name" value="PG/BPGM_mutase_AS"/>
</dbReference>
<feature type="binding site" evidence="2">
    <location>
        <begin position="7"/>
        <end position="14"/>
    </location>
    <ligand>
        <name>substrate</name>
    </ligand>
</feature>
<feature type="active site" description="Tele-phosphohistidine intermediate" evidence="1">
    <location>
        <position position="8"/>
    </location>
</feature>
<evidence type="ECO:0000256" key="1">
    <source>
        <dbReference type="PIRSR" id="PIRSR613078-1"/>
    </source>
</evidence>
<sequence>MKIFLMRHGETDYNKARCFYGSVDVPINAHGKQQALQLRDIMADKNVSQIYTSSLQRTKETARLVFDTDSVALSSLDEKGFGKWEGLTADEIEQHYPNEWQAWLEAPFEITPPDAEEFSHFQQRVWQVTDDLVDQHAYDSIAIVAHLGVLRLIYQRLIDRHAIFWDLDFPQGTVTCFDNSHSREWQTSTLNGKEES</sequence>
<evidence type="ECO:0000313" key="4">
    <source>
        <dbReference type="Proteomes" id="UP000297253"/>
    </source>
</evidence>
<dbReference type="InterPro" id="IPR013078">
    <property type="entry name" value="His_Pase_superF_clade-1"/>
</dbReference>
<gene>
    <name evidence="3" type="ORF">E4T82_02570</name>
</gene>
<dbReference type="RefSeq" id="WP_135181330.1">
    <property type="nucleotide sequence ID" value="NZ_JADGKZ010000002.1"/>
</dbReference>
<accession>A0A4Y9JCF4</accession>
<evidence type="ECO:0000256" key="2">
    <source>
        <dbReference type="PIRSR" id="PIRSR613078-2"/>
    </source>
</evidence>
<dbReference type="SMART" id="SM00855">
    <property type="entry name" value="PGAM"/>
    <property type="match status" value="1"/>
</dbReference>
<dbReference type="GO" id="GO:0016791">
    <property type="term" value="F:phosphatase activity"/>
    <property type="evidence" value="ECO:0007669"/>
    <property type="project" value="TreeGrafter"/>
</dbReference>
<evidence type="ECO:0000313" key="3">
    <source>
        <dbReference type="EMBL" id="TFU98663.1"/>
    </source>
</evidence>
<feature type="binding site" evidence="2">
    <location>
        <position position="57"/>
    </location>
    <ligand>
        <name>substrate</name>
    </ligand>
</feature>
<dbReference type="PIRSF" id="PIRSF000709">
    <property type="entry name" value="6PFK_2-Ptase"/>
    <property type="match status" value="1"/>
</dbReference>
<dbReference type="Proteomes" id="UP000297253">
    <property type="component" value="Unassembled WGS sequence"/>
</dbReference>
<dbReference type="PROSITE" id="PS00175">
    <property type="entry name" value="PG_MUTASE"/>
    <property type="match status" value="1"/>
</dbReference>
<dbReference type="EMBL" id="SPPD01000002">
    <property type="protein sequence ID" value="TFU98663.1"/>
    <property type="molecule type" value="Genomic_DNA"/>
</dbReference>
<dbReference type="SUPFAM" id="SSF53254">
    <property type="entry name" value="Phosphoglycerate mutase-like"/>
    <property type="match status" value="1"/>
</dbReference>
<name>A0A4Y9JCF4_9STRE</name>
<dbReference type="PANTHER" id="PTHR48100">
    <property type="entry name" value="BROAD-SPECIFICITY PHOSPHATASE YOR283W-RELATED"/>
    <property type="match status" value="1"/>
</dbReference>
<organism evidence="3 4">
    <name type="scientific">Streptococcus cuniculi</name>
    <dbReference type="NCBI Taxonomy" id="1432788"/>
    <lineage>
        <taxon>Bacteria</taxon>
        <taxon>Bacillati</taxon>
        <taxon>Bacillota</taxon>
        <taxon>Bacilli</taxon>
        <taxon>Lactobacillales</taxon>
        <taxon>Streptococcaceae</taxon>
        <taxon>Streptococcus</taxon>
    </lineage>
</organism>
<dbReference type="InterPro" id="IPR029033">
    <property type="entry name" value="His_PPase_superfam"/>
</dbReference>